<comment type="caution">
    <text evidence="6">The sequence shown here is derived from an EMBL/GenBank/DDBJ whole genome shotgun (WGS) entry which is preliminary data.</text>
</comment>
<accession>A0A940XG80</accession>
<dbReference type="PANTHER" id="PTHR32114">
    <property type="entry name" value="ABC TRANSPORTER ABCH.3"/>
    <property type="match status" value="1"/>
</dbReference>
<evidence type="ECO:0000313" key="7">
    <source>
        <dbReference type="Proteomes" id="UP000677875"/>
    </source>
</evidence>
<evidence type="ECO:0000259" key="5">
    <source>
        <dbReference type="Pfam" id="PF02463"/>
    </source>
</evidence>
<dbReference type="AlphaFoldDB" id="A0A940XG80"/>
<evidence type="ECO:0000256" key="4">
    <source>
        <dbReference type="SAM" id="MobiDB-lite"/>
    </source>
</evidence>
<organism evidence="6 7">
    <name type="scientific">Streptomyces tagetis</name>
    <dbReference type="NCBI Taxonomy" id="2820809"/>
    <lineage>
        <taxon>Bacteria</taxon>
        <taxon>Bacillati</taxon>
        <taxon>Actinomycetota</taxon>
        <taxon>Actinomycetes</taxon>
        <taxon>Kitasatosporales</taxon>
        <taxon>Streptomycetaceae</taxon>
        <taxon>Streptomyces</taxon>
    </lineage>
</organism>
<evidence type="ECO:0000256" key="3">
    <source>
        <dbReference type="ARBA" id="ARBA00013368"/>
    </source>
</evidence>
<dbReference type="RefSeq" id="WP_210872513.1">
    <property type="nucleotide sequence ID" value="NZ_JAGPNL010000003.1"/>
</dbReference>
<comment type="subunit">
    <text evidence="2">Heterodimer of SbcC and SbcD.</text>
</comment>
<evidence type="ECO:0000256" key="2">
    <source>
        <dbReference type="ARBA" id="ARBA00011322"/>
    </source>
</evidence>
<protein>
    <recommendedName>
        <fullName evidence="3">Nuclease SbcCD subunit C</fullName>
    </recommendedName>
</protein>
<name>A0A940XG80_9ACTN</name>
<dbReference type="InterPro" id="IPR003395">
    <property type="entry name" value="RecF/RecN/SMC_N"/>
</dbReference>
<keyword evidence="7" id="KW-1185">Reference proteome</keyword>
<dbReference type="SUPFAM" id="SSF52540">
    <property type="entry name" value="P-loop containing nucleoside triphosphate hydrolases"/>
    <property type="match status" value="1"/>
</dbReference>
<evidence type="ECO:0000313" key="6">
    <source>
        <dbReference type="EMBL" id="MBQ0827820.1"/>
    </source>
</evidence>
<dbReference type="InterPro" id="IPR027417">
    <property type="entry name" value="P-loop_NTPase"/>
</dbReference>
<comment type="similarity">
    <text evidence="1">Belongs to the SMC family. SbcC subfamily.</text>
</comment>
<feature type="region of interest" description="Disordered" evidence="4">
    <location>
        <begin position="1"/>
        <end position="23"/>
    </location>
</feature>
<reference evidence="6" key="1">
    <citation type="submission" date="2021-04" db="EMBL/GenBank/DDBJ databases">
        <title>Genome seq and assembly of Streptomyces sp. RG38.</title>
        <authorList>
            <person name="Chhetri G."/>
        </authorList>
    </citation>
    <scope>NUCLEOTIDE SEQUENCE</scope>
    <source>
        <strain evidence="6">RG38</strain>
    </source>
</reference>
<dbReference type="Pfam" id="PF02463">
    <property type="entry name" value="SMC_N"/>
    <property type="match status" value="1"/>
</dbReference>
<dbReference type="Proteomes" id="UP000677875">
    <property type="component" value="Unassembled WGS sequence"/>
</dbReference>
<sequence length="840" mass="92251">MDLHRHTATSSAPDGDRARSSAGPSELSLLTYADLAEECKIALARANSPQKKQAWGNLLTLIEEIRGTGRTDAWDPTSGPSWDLVSLRIEGFQGATVPFSFQFDPTPGVTILHGPNGSGKSSISDGIRTALSGRSDWWAAVTPANARSGKSPLWEKVNCARDAEESTVEVVLMRGDESLRLTARIGKDGQVSNFDSLREVSGGEAASFEISETSWHYAVESHPPVFSYADVERRVQQHEDLQRYIENLLALGGCFDHLERRVEEISSSATASRKRLAAALKGAKERVARVDAHFFELEPQHHLPDVSWSEDVRDVRVWLTENGLTEVGATLPEVTAAGIERLAASLRDVDRDLELVLGDVPTVHHRLAVHLTSLHSEVEQVANSGYICPVCDSEVSDWVKRLADNLANVAETAPRRNAANASLKALRGAIEIIPTVLDIVSGLEEFDESLLDSLRSEYAALLAAFEAYGEQPIAPVVTGFLSIRAELSGEAWKSLSSKAIELSDISAQWRRGRRATLELYIAAWEQEHEEAESAPLWEATRKSIGELEDRLRTGRTVRFEGKAGVQVERLLKDAGIVLESVNLKRTRAEISVQGADGNKLELAMLSAGQRNAFLLAPLFATTGSGPFNFLILDDPVHSFDEIRVDRLAAVVSDLAKVRRVIVLTHDERLKEHLLARSQVCDAWVVSRDGIRGEISVEKTDELWRVLIKDAESVWQFSPKVSSTGYLSEVQIIRGLLRQALDDALRQCVVRYSLYSGENVAKSLGLLDEAMTTVKRLDVAKQIISLDPALPHPVDKARQACGHHVAKWNSAAHGGEEVKADLKLEIRAGLDACSTLGEWDF</sequence>
<feature type="domain" description="RecF/RecN/SMC N-terminal" evidence="5">
    <location>
        <begin position="86"/>
        <end position="671"/>
    </location>
</feature>
<gene>
    <name evidence="6" type="ORF">J5Y05_15060</name>
</gene>
<dbReference type="PANTHER" id="PTHR32114:SF2">
    <property type="entry name" value="ABC TRANSPORTER ABCH.3"/>
    <property type="match status" value="1"/>
</dbReference>
<evidence type="ECO:0000256" key="1">
    <source>
        <dbReference type="ARBA" id="ARBA00006930"/>
    </source>
</evidence>
<proteinExistence type="inferred from homology"/>
<dbReference type="EMBL" id="JAGPNL010000003">
    <property type="protein sequence ID" value="MBQ0827820.1"/>
    <property type="molecule type" value="Genomic_DNA"/>
</dbReference>
<dbReference type="Gene3D" id="3.40.50.300">
    <property type="entry name" value="P-loop containing nucleotide triphosphate hydrolases"/>
    <property type="match status" value="2"/>
</dbReference>